<proteinExistence type="predicted"/>
<reference evidence="2 3" key="1">
    <citation type="submission" date="2021-05" db="EMBL/GenBank/DDBJ databases">
        <title>A novel Methanospirillum isolate from a pyrite-forming mixed culture.</title>
        <authorList>
            <person name="Bunk B."/>
            <person name="Sproer C."/>
            <person name="Spring S."/>
            <person name="Pester M."/>
        </authorList>
    </citation>
    <scope>NUCLEOTIDE SEQUENCE [LARGE SCALE GENOMIC DNA]</scope>
    <source>
        <strain evidence="2 3">J.3.6.1-F.2.7.3</strain>
    </source>
</reference>
<sequence length="144" mass="15972">MSCEQYMIRQISLFSENKPGRLAALAKACQEEKVNILAFSIAEAEGFGVIRVLVDKPDIAFQKLTSMGFNVAFTHVIAVEMKDEPGGLFEIASKLSDARINIEYSYAFSGKNKAVLILRVDQVEEAIRLLLSHKFSLIASDTIQ</sequence>
<dbReference type="GeneID" id="65567957"/>
<protein>
    <submittedName>
        <fullName evidence="2">Acetolactate synthase</fullName>
    </submittedName>
</protein>
<keyword evidence="3" id="KW-1185">Reference proteome</keyword>
<dbReference type="AlphaFoldDB" id="A0A8E7EKU5"/>
<dbReference type="KEGG" id="mrtj:KHC33_06330"/>
<dbReference type="PANTHER" id="PTHR40099">
    <property type="entry name" value="ACETOLACTATE SYNTHASE, SMALL SUBUNIT"/>
    <property type="match status" value="1"/>
</dbReference>
<dbReference type="SUPFAM" id="SSF55021">
    <property type="entry name" value="ACT-like"/>
    <property type="match status" value="2"/>
</dbReference>
<dbReference type="CDD" id="cd04882">
    <property type="entry name" value="ACT_Bt0572_2"/>
    <property type="match status" value="1"/>
</dbReference>
<dbReference type="InterPro" id="IPR045865">
    <property type="entry name" value="ACT-like_dom_sf"/>
</dbReference>
<dbReference type="Proteomes" id="UP000680656">
    <property type="component" value="Chromosome"/>
</dbReference>
<dbReference type="RefSeq" id="WP_214420880.1">
    <property type="nucleotide sequence ID" value="NZ_CP075546.1"/>
</dbReference>
<accession>A0A8E7EKU5</accession>
<dbReference type="InterPro" id="IPR002912">
    <property type="entry name" value="ACT_dom"/>
</dbReference>
<feature type="domain" description="ACT" evidence="1">
    <location>
        <begin position="76"/>
        <end position="144"/>
    </location>
</feature>
<dbReference type="CDD" id="cd04908">
    <property type="entry name" value="ACT_Bt0572_1"/>
    <property type="match status" value="1"/>
</dbReference>
<gene>
    <name evidence="2" type="ORF">KHC33_06330</name>
</gene>
<evidence type="ECO:0000313" key="3">
    <source>
        <dbReference type="Proteomes" id="UP000680656"/>
    </source>
</evidence>
<organism evidence="2 3">
    <name type="scientific">Methanospirillum purgamenti</name>
    <dbReference type="NCBI Taxonomy" id="2834276"/>
    <lineage>
        <taxon>Archaea</taxon>
        <taxon>Methanobacteriati</taxon>
        <taxon>Methanobacteriota</taxon>
        <taxon>Stenosarchaea group</taxon>
        <taxon>Methanomicrobia</taxon>
        <taxon>Methanomicrobiales</taxon>
        <taxon>Methanospirillaceae</taxon>
        <taxon>Methanospirillum</taxon>
    </lineage>
</organism>
<dbReference type="InterPro" id="IPR045739">
    <property type="entry name" value="ACT_dom_pair"/>
</dbReference>
<dbReference type="PROSITE" id="PS51671">
    <property type="entry name" value="ACT"/>
    <property type="match status" value="1"/>
</dbReference>
<evidence type="ECO:0000313" key="2">
    <source>
        <dbReference type="EMBL" id="QVV90106.1"/>
    </source>
</evidence>
<dbReference type="Gene3D" id="3.30.2130.10">
    <property type="entry name" value="VC0802-like"/>
    <property type="match status" value="1"/>
</dbReference>
<evidence type="ECO:0000259" key="1">
    <source>
        <dbReference type="PROSITE" id="PS51671"/>
    </source>
</evidence>
<name>A0A8E7EKU5_9EURY</name>
<dbReference type="EMBL" id="CP075546">
    <property type="protein sequence ID" value="QVV90106.1"/>
    <property type="molecule type" value="Genomic_DNA"/>
</dbReference>
<dbReference type="PANTHER" id="PTHR40099:SF1">
    <property type="entry name" value="ACETOLACTATE SYNTHASE, SMALL SUBUNIT"/>
    <property type="match status" value="1"/>
</dbReference>
<dbReference type="Pfam" id="PF19571">
    <property type="entry name" value="ACT_8"/>
    <property type="match status" value="1"/>
</dbReference>